<organism evidence="8">
    <name type="scientific">marine sediment metagenome</name>
    <dbReference type="NCBI Taxonomy" id="412755"/>
    <lineage>
        <taxon>unclassified sequences</taxon>
        <taxon>metagenomes</taxon>
        <taxon>ecological metagenomes</taxon>
    </lineage>
</organism>
<evidence type="ECO:0000256" key="3">
    <source>
        <dbReference type="ARBA" id="ARBA00012693"/>
    </source>
</evidence>
<dbReference type="PANTHER" id="PTHR21057">
    <property type="entry name" value="PHOSPHO-2-DEHYDRO-3-DEOXYHEPTONATE ALDOLASE"/>
    <property type="match status" value="1"/>
</dbReference>
<comment type="caution">
    <text evidence="8">The sequence shown here is derived from an EMBL/GenBank/DDBJ whole genome shotgun (WGS) entry which is preliminary data.</text>
</comment>
<evidence type="ECO:0000256" key="6">
    <source>
        <dbReference type="ARBA" id="ARBA00049112"/>
    </source>
</evidence>
<sequence>MTDPMPTCRIGQVTAGAGTSMLIAGPCMAESLELCLSVAEHLRDLCARLGFGYVFKSSYDKANRTSADTVRGPGLKQGLAWLAEVREAVGVPVLSDVHDVSQVAPAAEVLDALQIPAFLCRQTDLLAAAGRTGRAVNIKKGQFVSPMRMRFAVEKVRSAGCENVLLTERGTSFGYDLLVNDFRAIPIMRAWAPVAFDATHSVQQLGTAAQTGGQRQFIPTLARAAVAAGADALFIETHPDPDKAASDAGCQWPLRQMAGLLSECADIFAALRRDSGAAGRDGSGR</sequence>
<evidence type="ECO:0000256" key="1">
    <source>
        <dbReference type="ARBA" id="ARBA00004496"/>
    </source>
</evidence>
<feature type="domain" description="DAHP synthetase I/KDSA" evidence="7">
    <location>
        <begin position="12"/>
        <end position="259"/>
    </location>
</feature>
<comment type="similarity">
    <text evidence="2">Belongs to the KdsA family.</text>
</comment>
<dbReference type="GO" id="GO:0008676">
    <property type="term" value="F:3-deoxy-8-phosphooctulonate synthase activity"/>
    <property type="evidence" value="ECO:0007669"/>
    <property type="project" value="UniProtKB-EC"/>
</dbReference>
<dbReference type="InterPro" id="IPR006269">
    <property type="entry name" value="KDO8P_synthase"/>
</dbReference>
<keyword evidence="4" id="KW-0963">Cytoplasm</keyword>
<evidence type="ECO:0000256" key="4">
    <source>
        <dbReference type="ARBA" id="ARBA00022490"/>
    </source>
</evidence>
<dbReference type="EC" id="2.5.1.55" evidence="3"/>
<protein>
    <recommendedName>
        <fullName evidence="3">3-deoxy-8-phosphooctulonate synthase</fullName>
        <ecNumber evidence="3">2.5.1.55</ecNumber>
    </recommendedName>
</protein>
<comment type="subcellular location">
    <subcellularLocation>
        <location evidence="1">Cytoplasm</location>
    </subcellularLocation>
</comment>
<evidence type="ECO:0000256" key="2">
    <source>
        <dbReference type="ARBA" id="ARBA00010499"/>
    </source>
</evidence>
<accession>A0A0F9EVR3</accession>
<comment type="catalytic activity">
    <reaction evidence="6">
        <text>D-arabinose 5-phosphate + phosphoenolpyruvate + H2O = 3-deoxy-alpha-D-manno-2-octulosonate-8-phosphate + phosphate</text>
        <dbReference type="Rhea" id="RHEA:14053"/>
        <dbReference type="ChEBI" id="CHEBI:15377"/>
        <dbReference type="ChEBI" id="CHEBI:43474"/>
        <dbReference type="ChEBI" id="CHEBI:57693"/>
        <dbReference type="ChEBI" id="CHEBI:58702"/>
        <dbReference type="ChEBI" id="CHEBI:85985"/>
        <dbReference type="EC" id="2.5.1.55"/>
    </reaction>
</comment>
<dbReference type="NCBIfam" id="TIGR01362">
    <property type="entry name" value="KDO8P_synth"/>
    <property type="match status" value="1"/>
</dbReference>
<keyword evidence="5" id="KW-0808">Transferase</keyword>
<dbReference type="NCBIfam" id="NF003543">
    <property type="entry name" value="PRK05198.1"/>
    <property type="match status" value="1"/>
</dbReference>
<dbReference type="GO" id="GO:0005737">
    <property type="term" value="C:cytoplasm"/>
    <property type="evidence" value="ECO:0007669"/>
    <property type="project" value="UniProtKB-SubCell"/>
</dbReference>
<evidence type="ECO:0000256" key="5">
    <source>
        <dbReference type="ARBA" id="ARBA00022679"/>
    </source>
</evidence>
<dbReference type="SUPFAM" id="SSF51569">
    <property type="entry name" value="Aldolase"/>
    <property type="match status" value="1"/>
</dbReference>
<dbReference type="EMBL" id="LAZR01035309">
    <property type="protein sequence ID" value="KKL27858.1"/>
    <property type="molecule type" value="Genomic_DNA"/>
</dbReference>
<evidence type="ECO:0000313" key="8">
    <source>
        <dbReference type="EMBL" id="KKL27858.1"/>
    </source>
</evidence>
<evidence type="ECO:0000259" key="7">
    <source>
        <dbReference type="Pfam" id="PF00793"/>
    </source>
</evidence>
<dbReference type="Pfam" id="PF00793">
    <property type="entry name" value="DAHP_synth_1"/>
    <property type="match status" value="1"/>
</dbReference>
<dbReference type="AlphaFoldDB" id="A0A0F9EVR3"/>
<dbReference type="Gene3D" id="3.20.20.70">
    <property type="entry name" value="Aldolase class I"/>
    <property type="match status" value="1"/>
</dbReference>
<dbReference type="InterPro" id="IPR013785">
    <property type="entry name" value="Aldolase_TIM"/>
</dbReference>
<reference evidence="8" key="1">
    <citation type="journal article" date="2015" name="Nature">
        <title>Complex archaea that bridge the gap between prokaryotes and eukaryotes.</title>
        <authorList>
            <person name="Spang A."/>
            <person name="Saw J.H."/>
            <person name="Jorgensen S.L."/>
            <person name="Zaremba-Niedzwiedzka K."/>
            <person name="Martijn J."/>
            <person name="Lind A.E."/>
            <person name="van Eijk R."/>
            <person name="Schleper C."/>
            <person name="Guy L."/>
            <person name="Ettema T.J."/>
        </authorList>
    </citation>
    <scope>NUCLEOTIDE SEQUENCE</scope>
</reference>
<proteinExistence type="inferred from homology"/>
<dbReference type="InterPro" id="IPR006218">
    <property type="entry name" value="DAHP1/KDSA"/>
</dbReference>
<name>A0A0F9EVR3_9ZZZZ</name>
<gene>
    <name evidence="8" type="ORF">LCGC14_2380950</name>
</gene>